<dbReference type="GO" id="GO:0008233">
    <property type="term" value="F:peptidase activity"/>
    <property type="evidence" value="ECO:0007669"/>
    <property type="project" value="UniProtKB-KW"/>
</dbReference>
<dbReference type="GO" id="GO:0006508">
    <property type="term" value="P:proteolysis"/>
    <property type="evidence" value="ECO:0007669"/>
    <property type="project" value="UniProtKB-KW"/>
</dbReference>
<comment type="caution">
    <text evidence="1">The sequence shown here is derived from an EMBL/GenBank/DDBJ whole genome shotgun (WGS) entry which is preliminary data.</text>
</comment>
<dbReference type="InterPro" id="IPR023562">
    <property type="entry name" value="ClpP/TepA"/>
</dbReference>
<dbReference type="STRING" id="50340.PF66_02345"/>
<gene>
    <name evidence="1" type="ORF">PF66_02345</name>
</gene>
<dbReference type="InterPro" id="IPR029045">
    <property type="entry name" value="ClpP/crotonase-like_dom_sf"/>
</dbReference>
<dbReference type="Proteomes" id="UP000037931">
    <property type="component" value="Unassembled WGS sequence"/>
</dbReference>
<dbReference type="EMBL" id="JSYZ01000007">
    <property type="protein sequence ID" value="KPA91462.1"/>
    <property type="molecule type" value="Genomic_DNA"/>
</dbReference>
<accession>A0A0N0VKC3</accession>
<name>A0A0N0VKC3_9PSED</name>
<dbReference type="SUPFAM" id="SSF52096">
    <property type="entry name" value="ClpP/crotonase"/>
    <property type="match status" value="1"/>
</dbReference>
<dbReference type="RefSeq" id="WP_054062763.1">
    <property type="nucleotide sequence ID" value="NZ_JAQMZR010000020.1"/>
</dbReference>
<dbReference type="AlphaFoldDB" id="A0A0N0VKC3"/>
<reference evidence="1 2" key="1">
    <citation type="journal article" date="2015" name="PLoS ONE">
        <title>Rice-Infecting Pseudomonas Genomes Are Highly Accessorized and Harbor Multiple Putative Virulence Mechanisms to Cause Sheath Brown Rot.</title>
        <authorList>
            <person name="Quibod I.L."/>
            <person name="Grande G."/>
            <person name="Oreiro E.G."/>
            <person name="Borja F.N."/>
            <person name="Dossa G.S."/>
            <person name="Mauleon R."/>
            <person name="Cruz C.V."/>
            <person name="Oliva R."/>
        </authorList>
    </citation>
    <scope>NUCLEOTIDE SEQUENCE [LARGE SCALE GENOMIC DNA]</scope>
    <source>
        <strain evidence="1 2">IRRI 6609</strain>
    </source>
</reference>
<keyword evidence="1" id="KW-0378">Hydrolase</keyword>
<sequence length="183" mass="20267">MPLHIINFTGPITASTCSQLIEKASAAVQQDASELVLNIATMGGECSYGFTLYNFLLSLPIPVHTHNLGTVESMGNIIFLAGERRTACQYSKFLFHPFHWHVQGAVDHSRMSEYAMSLDYDLQLYVRIVAERTHGAIEKLETEKYLIAAPRIIDPQQAIAAGLIHAIDLPIIKSDSVSSFIYS</sequence>
<protein>
    <submittedName>
        <fullName evidence="1">Protease subunit of ATP-dependent protease</fullName>
    </submittedName>
</protein>
<keyword evidence="2" id="KW-1185">Reference proteome</keyword>
<keyword evidence="1" id="KW-0645">Protease</keyword>
<evidence type="ECO:0000313" key="1">
    <source>
        <dbReference type="EMBL" id="KPA91462.1"/>
    </source>
</evidence>
<organism evidence="1 2">
    <name type="scientific">Pseudomonas asplenii</name>
    <dbReference type="NCBI Taxonomy" id="53407"/>
    <lineage>
        <taxon>Bacteria</taxon>
        <taxon>Pseudomonadati</taxon>
        <taxon>Pseudomonadota</taxon>
        <taxon>Gammaproteobacteria</taxon>
        <taxon>Pseudomonadales</taxon>
        <taxon>Pseudomonadaceae</taxon>
        <taxon>Pseudomonas</taxon>
    </lineage>
</organism>
<proteinExistence type="predicted"/>
<dbReference type="Pfam" id="PF00574">
    <property type="entry name" value="CLP_protease"/>
    <property type="match status" value="1"/>
</dbReference>
<dbReference type="PATRIC" id="fig|50340.43.peg.5715"/>
<dbReference type="Gene3D" id="3.90.226.10">
    <property type="entry name" value="2-enoyl-CoA Hydratase, Chain A, domain 1"/>
    <property type="match status" value="1"/>
</dbReference>
<evidence type="ECO:0000313" key="2">
    <source>
        <dbReference type="Proteomes" id="UP000037931"/>
    </source>
</evidence>
<dbReference type="OrthoDB" id="8748563at2"/>